<name>A0ABP6GHV5_9ACTN</name>
<gene>
    <name evidence="1" type="ORF">GCM10010439_20740</name>
</gene>
<protein>
    <submittedName>
        <fullName evidence="1">Uncharacterized protein</fullName>
    </submittedName>
</protein>
<organism evidence="1 2">
    <name type="scientific">Actinocorallia aurantiaca</name>
    <dbReference type="NCBI Taxonomy" id="46204"/>
    <lineage>
        <taxon>Bacteria</taxon>
        <taxon>Bacillati</taxon>
        <taxon>Actinomycetota</taxon>
        <taxon>Actinomycetes</taxon>
        <taxon>Streptosporangiales</taxon>
        <taxon>Thermomonosporaceae</taxon>
        <taxon>Actinocorallia</taxon>
    </lineage>
</organism>
<evidence type="ECO:0000313" key="1">
    <source>
        <dbReference type="EMBL" id="GAA2724040.1"/>
    </source>
</evidence>
<reference evidence="2" key="1">
    <citation type="journal article" date="2019" name="Int. J. Syst. Evol. Microbiol.">
        <title>The Global Catalogue of Microorganisms (GCM) 10K type strain sequencing project: providing services to taxonomists for standard genome sequencing and annotation.</title>
        <authorList>
            <consortium name="The Broad Institute Genomics Platform"/>
            <consortium name="The Broad Institute Genome Sequencing Center for Infectious Disease"/>
            <person name="Wu L."/>
            <person name="Ma J."/>
        </authorList>
    </citation>
    <scope>NUCLEOTIDE SEQUENCE [LARGE SCALE GENOMIC DNA]</scope>
    <source>
        <strain evidence="2">JCM 8201</strain>
    </source>
</reference>
<proteinExistence type="predicted"/>
<dbReference type="EMBL" id="BAAATZ010000006">
    <property type="protein sequence ID" value="GAA2724040.1"/>
    <property type="molecule type" value="Genomic_DNA"/>
</dbReference>
<dbReference type="Proteomes" id="UP001501842">
    <property type="component" value="Unassembled WGS sequence"/>
</dbReference>
<comment type="caution">
    <text evidence="1">The sequence shown here is derived from an EMBL/GenBank/DDBJ whole genome shotgun (WGS) entry which is preliminary data.</text>
</comment>
<sequence length="92" mass="10375">MRPGSLCPVMMLSERPQAVGIWRSEPVQPNPDAYTEEGHLLLLLVALWELQTGRTRPCRPLAGAGEDELFAFWADPLMEEREGESVYDRSGF</sequence>
<keyword evidence="2" id="KW-1185">Reference proteome</keyword>
<accession>A0ABP6GHV5</accession>
<evidence type="ECO:0000313" key="2">
    <source>
        <dbReference type="Proteomes" id="UP001501842"/>
    </source>
</evidence>